<dbReference type="InterPro" id="IPR038375">
    <property type="entry name" value="NDUFAF7_sf"/>
</dbReference>
<name>A0ABP4WPK4_9MICO</name>
<sequence length="317" mass="33502">MIPWATAWQHALYAEGGFYRDASGPAGHFTTSCHGALGVVFASAIGRLAEREGLATIVDVGSGRGELLGFLAASPVAADVRLLGVDVVAPQGLPQPVEWRRSDGGSDIPDLHDLGTALVIANEWLDVVPCLVAEADASGRVREVLVDGAGRESLGSAVSAGDRAWASRWWPARRGVDRWVRGERIEIGRSRDEAYARLLAACAPGSLVVAIDYGHLRADRPAGGTLTGYRAGHQVSPVPDATCDLTAHVAMDALGADRLITQRDALGELGLVGERASYEQARSDPRGYLAALERNSAISALRGPGLGDFWWAISRVP</sequence>
<evidence type="ECO:0000256" key="2">
    <source>
        <dbReference type="ARBA" id="ARBA00022679"/>
    </source>
</evidence>
<dbReference type="Proteomes" id="UP001501475">
    <property type="component" value="Unassembled WGS sequence"/>
</dbReference>
<keyword evidence="4" id="KW-1185">Reference proteome</keyword>
<gene>
    <name evidence="3" type="ORF">GCM10009810_16310</name>
</gene>
<accession>A0ABP4WPK4</accession>
<dbReference type="GO" id="GO:0032259">
    <property type="term" value="P:methylation"/>
    <property type="evidence" value="ECO:0007669"/>
    <property type="project" value="UniProtKB-KW"/>
</dbReference>
<dbReference type="InterPro" id="IPR003788">
    <property type="entry name" value="NDUFAF7"/>
</dbReference>
<evidence type="ECO:0000256" key="1">
    <source>
        <dbReference type="ARBA" id="ARBA00022603"/>
    </source>
</evidence>
<evidence type="ECO:0000313" key="3">
    <source>
        <dbReference type="EMBL" id="GAA1757644.1"/>
    </source>
</evidence>
<dbReference type="Pfam" id="PF02636">
    <property type="entry name" value="Methyltransf_28"/>
    <property type="match status" value="1"/>
</dbReference>
<dbReference type="InterPro" id="IPR029063">
    <property type="entry name" value="SAM-dependent_MTases_sf"/>
</dbReference>
<dbReference type="RefSeq" id="WP_344064614.1">
    <property type="nucleotide sequence ID" value="NZ_BAAAPN010000043.1"/>
</dbReference>
<keyword evidence="2" id="KW-0808">Transferase</keyword>
<proteinExistence type="predicted"/>
<protein>
    <submittedName>
        <fullName evidence="3">SAM-dependent methyltransferase</fullName>
    </submittedName>
</protein>
<dbReference type="PANTHER" id="PTHR12049:SF7">
    <property type="entry name" value="PROTEIN ARGININE METHYLTRANSFERASE NDUFAF7, MITOCHONDRIAL"/>
    <property type="match status" value="1"/>
</dbReference>
<dbReference type="SUPFAM" id="SSF53335">
    <property type="entry name" value="S-adenosyl-L-methionine-dependent methyltransferases"/>
    <property type="match status" value="1"/>
</dbReference>
<evidence type="ECO:0000313" key="4">
    <source>
        <dbReference type="Proteomes" id="UP001501475"/>
    </source>
</evidence>
<dbReference type="Gene3D" id="3.40.50.12710">
    <property type="match status" value="1"/>
</dbReference>
<organism evidence="3 4">
    <name type="scientific">Nostocoides vanveenii</name>
    <dbReference type="NCBI Taxonomy" id="330835"/>
    <lineage>
        <taxon>Bacteria</taxon>
        <taxon>Bacillati</taxon>
        <taxon>Actinomycetota</taxon>
        <taxon>Actinomycetes</taxon>
        <taxon>Micrococcales</taxon>
        <taxon>Intrasporangiaceae</taxon>
        <taxon>Nostocoides</taxon>
    </lineage>
</organism>
<dbReference type="PANTHER" id="PTHR12049">
    <property type="entry name" value="PROTEIN ARGININE METHYLTRANSFERASE NDUFAF7, MITOCHONDRIAL"/>
    <property type="match status" value="1"/>
</dbReference>
<dbReference type="GO" id="GO:0008168">
    <property type="term" value="F:methyltransferase activity"/>
    <property type="evidence" value="ECO:0007669"/>
    <property type="project" value="UniProtKB-KW"/>
</dbReference>
<dbReference type="EMBL" id="BAAAPN010000043">
    <property type="protein sequence ID" value="GAA1757644.1"/>
    <property type="molecule type" value="Genomic_DNA"/>
</dbReference>
<reference evidence="4" key="1">
    <citation type="journal article" date="2019" name="Int. J. Syst. Evol. Microbiol.">
        <title>The Global Catalogue of Microorganisms (GCM) 10K type strain sequencing project: providing services to taxonomists for standard genome sequencing and annotation.</title>
        <authorList>
            <consortium name="The Broad Institute Genomics Platform"/>
            <consortium name="The Broad Institute Genome Sequencing Center for Infectious Disease"/>
            <person name="Wu L."/>
            <person name="Ma J."/>
        </authorList>
    </citation>
    <scope>NUCLEOTIDE SEQUENCE [LARGE SCALE GENOMIC DNA]</scope>
    <source>
        <strain evidence="4">JCM 15591</strain>
    </source>
</reference>
<keyword evidence="1 3" id="KW-0489">Methyltransferase</keyword>
<comment type="caution">
    <text evidence="3">The sequence shown here is derived from an EMBL/GenBank/DDBJ whole genome shotgun (WGS) entry which is preliminary data.</text>
</comment>